<name>A0A6C0L2H6_9ZZZZ</name>
<dbReference type="Gene3D" id="3.60.21.10">
    <property type="match status" value="1"/>
</dbReference>
<dbReference type="InterPro" id="IPR029052">
    <property type="entry name" value="Metallo-depent_PP-like"/>
</dbReference>
<dbReference type="InterPro" id="IPR027417">
    <property type="entry name" value="P-loop_NTPase"/>
</dbReference>
<dbReference type="PANTHER" id="PTHR32114">
    <property type="entry name" value="ABC TRANSPORTER ABCH.3"/>
    <property type="match status" value="1"/>
</dbReference>
<keyword evidence="1" id="KW-0175">Coiled coil</keyword>
<feature type="coiled-coil region" evidence="1">
    <location>
        <begin position="774"/>
        <end position="801"/>
    </location>
</feature>
<dbReference type="InterPro" id="IPR004843">
    <property type="entry name" value="Calcineurin-like_PHP"/>
</dbReference>
<dbReference type="EMBL" id="MN741021">
    <property type="protein sequence ID" value="QHU23050.1"/>
    <property type="molecule type" value="Genomic_DNA"/>
</dbReference>
<feature type="domain" description="Calcineurin-like phosphoesterase" evidence="2">
    <location>
        <begin position="18"/>
        <end position="224"/>
    </location>
</feature>
<dbReference type="SUPFAM" id="SSF52540">
    <property type="entry name" value="P-loop containing nucleoside triphosphate hydrolases"/>
    <property type="match status" value="1"/>
</dbReference>
<dbReference type="PANTHER" id="PTHR32114:SF2">
    <property type="entry name" value="ABC TRANSPORTER ABCH.3"/>
    <property type="match status" value="1"/>
</dbReference>
<evidence type="ECO:0000256" key="1">
    <source>
        <dbReference type="SAM" id="Coils"/>
    </source>
</evidence>
<dbReference type="GO" id="GO:0016787">
    <property type="term" value="F:hydrolase activity"/>
    <property type="evidence" value="ECO:0007669"/>
    <property type="project" value="InterPro"/>
</dbReference>
<proteinExistence type="predicted"/>
<accession>A0A6C0L2H6</accession>
<evidence type="ECO:0000313" key="3">
    <source>
        <dbReference type="EMBL" id="QHU23050.1"/>
    </source>
</evidence>
<sequence length="1343" mass="157285">MTQIQKIISPKSGKVSQIIHIADIHIRNGDEIVSRYDEYYKVFSNLFNTLKKLSSVKNNEAVCVICGDTFHAKTKLETPGIKLFLYLLQNLGSILPTFIILGNHDFKQDQMDNSIDFLDAFGHVISDNIVFLQETGLYTCANLGIGLVDIKETLRIGSGSGMAERLPNFPDPSEFPEEINKTIALFHGTMVHSKFTDNRTTNEGYPWEWIDVGYNYALLGDIHKQQIFPRRKKTNMMAAYSGSLIQQNYGETLFKHGILIWNLEEDSVKSIDIKNEYGFLKLMNKNNTWLLEKYPLIDSVKSPNFPENLRIRIFGSYSDEQKYVLKDLLNNCEYTLDETVIKDDITQTNSSDFSSEGLLEQYMLEKNISDYSVPELDELLIKNESEFNDELKKIIKKKNSDLEKEYSIYSKTLEISDKITKFNIKYLEWAGLLCYSEKNWIDFDLMKNKTNLISAPNGGGKSSYLEIICISIYGKPIPSRTTKGNPIALISKGKSEKDPSYTVVHIEIDESIYRINRIFDKDGKPKTRGGGVFKVNGDEWITICVDPPKIKEWVLKNIGDINEFLMTTLVSQSNDSDFLAMKPIEQRLHLEKLLGMRAANSKANLFKQATSIIKSFKTNLDVSFEYNEHKNTQKDELGAIIAIYNVKKDMLESKTFSLRKSWGICKVEDLDLDICEIISKRDSYRNIEQDLISENTILQNLKIIQSKLEPPCKKPSKSYDYLEKKSHEIVEKINYTNKPLFKEDDINKIELEFKKKIEYQTISIEEYEESLKIIDRLSYKLEKYSKEKEEIHQEKITLENKDDDLSEKYAYIRKNIISMPNVDKETIKVLLDDVKRDKDLYDENKALLAIYCAQTVIWGEHIEKIELNKGEYSNICNSIEETRYSLKDIPFNSNCNACKSQPLRMQLHNLYSRSQKLIEESIILEEKTNDLVEISSEECDELRIWINNFENKSKLFSDYIQLLEKWKQFEEYDESLKNIDTERDELRQKIKNIRLRQKRFNVQENLIEEDLNSCRELCRKFEYIQTKSKYLDERKAFVVAIKTQCYLYKKYQRYEEYNEIHKEFEQLKQYMVYENKLESIQNRICEVINNIDNYKKILKNYDYWTEIRANKDNYDKQTNKNLEIQILREEIQDLYGRKEVLLHSINEKNIVNEKNIHLKEISDNIGKKMDKLFELGKLFDQYRAWLYEKHILPKLVMRANKFVSNVELYLSLCYSIKEDGTFIFTVKNEKHEVSLEKASGFEYFILAISIRLAFITLTMGDNLGGQFFIDEGFTACDSRHLNKIPNFLQCLLEMFNSIILVSHIEHIKDSVDNTIFIRNRSIQHGSTYSFKKPKIVRKKRVNS</sequence>
<reference evidence="3" key="1">
    <citation type="journal article" date="2020" name="Nature">
        <title>Giant virus diversity and host interactions through global metagenomics.</title>
        <authorList>
            <person name="Schulz F."/>
            <person name="Roux S."/>
            <person name="Paez-Espino D."/>
            <person name="Jungbluth S."/>
            <person name="Walsh D.A."/>
            <person name="Denef V.J."/>
            <person name="McMahon K.D."/>
            <person name="Konstantinidis K.T."/>
            <person name="Eloe-Fadrosh E.A."/>
            <person name="Kyrpides N.C."/>
            <person name="Woyke T."/>
        </authorList>
    </citation>
    <scope>NUCLEOTIDE SEQUENCE</scope>
    <source>
        <strain evidence="3">GVMAG-S-ERX555907-63</strain>
    </source>
</reference>
<dbReference type="SUPFAM" id="SSF56300">
    <property type="entry name" value="Metallo-dependent phosphatases"/>
    <property type="match status" value="1"/>
</dbReference>
<feature type="coiled-coil region" evidence="1">
    <location>
        <begin position="969"/>
        <end position="1003"/>
    </location>
</feature>
<evidence type="ECO:0000259" key="2">
    <source>
        <dbReference type="Pfam" id="PF00149"/>
    </source>
</evidence>
<organism evidence="3">
    <name type="scientific">viral metagenome</name>
    <dbReference type="NCBI Taxonomy" id="1070528"/>
    <lineage>
        <taxon>unclassified sequences</taxon>
        <taxon>metagenomes</taxon>
        <taxon>organismal metagenomes</taxon>
    </lineage>
</organism>
<dbReference type="Pfam" id="PF00149">
    <property type="entry name" value="Metallophos"/>
    <property type="match status" value="1"/>
</dbReference>
<protein>
    <recommendedName>
        <fullName evidence="2">Calcineurin-like phosphoesterase domain-containing protein</fullName>
    </recommendedName>
</protein>
<dbReference type="Gene3D" id="3.40.50.300">
    <property type="entry name" value="P-loop containing nucleotide triphosphate hydrolases"/>
    <property type="match status" value="2"/>
</dbReference>